<dbReference type="Proteomes" id="UP000318711">
    <property type="component" value="Unassembled WGS sequence"/>
</dbReference>
<dbReference type="GO" id="GO:0006351">
    <property type="term" value="P:DNA-templated transcription"/>
    <property type="evidence" value="ECO:0007669"/>
    <property type="project" value="TreeGrafter"/>
</dbReference>
<dbReference type="Gene3D" id="1.20.58.1460">
    <property type="match status" value="1"/>
</dbReference>
<name>A0A554LVJ7_9BACT</name>
<dbReference type="InterPro" id="IPR048846">
    <property type="entry name" value="PaaX-like_central"/>
</dbReference>
<organism evidence="3 4">
    <name type="scientific">Candidatus Berkelbacteria bacterium Licking1014_2</name>
    <dbReference type="NCBI Taxonomy" id="2017146"/>
    <lineage>
        <taxon>Bacteria</taxon>
        <taxon>Candidatus Berkelbacteria</taxon>
    </lineage>
</organism>
<accession>A0A554LVJ7</accession>
<dbReference type="PANTHER" id="PTHR30319">
    <property type="entry name" value="PHENYLACETIC ACID REGULATOR-RELATED TRANSCRIPTIONAL REPRESSOR"/>
    <property type="match status" value="1"/>
</dbReference>
<sequence length="190" mass="22800">MGYIDKNLKICPRGIEKINLIVPKINQSEKWDGRWCLVTFDIPEKMKSDREKLRRILKKLHFGRLQDSVWISPYDYFDNLQGIVEENNLQDWIIVSITKKLGREKSKDLAAKVWPLQKINERYADFIKNYQRFTWRIDRCGLIFRYLNTLQDDPQLPHDLLPNNWFGQRAKSIYEKIISSRNIDITKQDK</sequence>
<dbReference type="Gene3D" id="3.30.70.2650">
    <property type="match status" value="1"/>
</dbReference>
<dbReference type="EMBL" id="VMGL01000031">
    <property type="protein sequence ID" value="TSC96669.1"/>
    <property type="molecule type" value="Genomic_DNA"/>
</dbReference>
<dbReference type="PANTHER" id="PTHR30319:SF1">
    <property type="entry name" value="TRANSCRIPTIONAL REPRESSOR PAAX"/>
    <property type="match status" value="1"/>
</dbReference>
<feature type="domain" description="Transcriptional repressor PaaX-like C-terminal" evidence="1">
    <location>
        <begin position="114"/>
        <end position="178"/>
    </location>
</feature>
<evidence type="ECO:0000313" key="4">
    <source>
        <dbReference type="Proteomes" id="UP000318711"/>
    </source>
</evidence>
<evidence type="ECO:0000313" key="3">
    <source>
        <dbReference type="EMBL" id="TSC96669.1"/>
    </source>
</evidence>
<gene>
    <name evidence="3" type="ORF">CEN88_288</name>
</gene>
<dbReference type="Pfam" id="PF08223">
    <property type="entry name" value="PaaX_C"/>
    <property type="match status" value="1"/>
</dbReference>
<dbReference type="AlphaFoldDB" id="A0A554LVJ7"/>
<protein>
    <submittedName>
        <fullName evidence="3">Phenylacetic acid degradation operon negative regulatory protein</fullName>
    </submittedName>
</protein>
<reference evidence="3 4" key="1">
    <citation type="submission" date="2017-07" db="EMBL/GenBank/DDBJ databases">
        <title>Mechanisms for carbon and nitrogen cycling indicate functional differentiation within the Candidate Phyla Radiation.</title>
        <authorList>
            <person name="Danczak R.E."/>
            <person name="Johnston M.D."/>
            <person name="Kenah C."/>
            <person name="Slattery M."/>
            <person name="Wrighton K.C."/>
            <person name="Wilkins M.J."/>
        </authorList>
    </citation>
    <scope>NUCLEOTIDE SEQUENCE [LARGE SCALE GENOMIC DNA]</scope>
    <source>
        <strain evidence="3">Licking1014_2</strain>
    </source>
</reference>
<proteinExistence type="predicted"/>
<evidence type="ECO:0000259" key="2">
    <source>
        <dbReference type="Pfam" id="PF20803"/>
    </source>
</evidence>
<evidence type="ECO:0000259" key="1">
    <source>
        <dbReference type="Pfam" id="PF08223"/>
    </source>
</evidence>
<feature type="domain" description="Transcriptional repressor PaaX-like central Cas2-like" evidence="2">
    <location>
        <begin position="29"/>
        <end position="109"/>
    </location>
</feature>
<dbReference type="Pfam" id="PF20803">
    <property type="entry name" value="PaaX_M"/>
    <property type="match status" value="1"/>
</dbReference>
<comment type="caution">
    <text evidence="3">The sequence shown here is derived from an EMBL/GenBank/DDBJ whole genome shotgun (WGS) entry which is preliminary data.</text>
</comment>
<dbReference type="InterPro" id="IPR013225">
    <property type="entry name" value="PaaX_C"/>
</dbReference>